<evidence type="ECO:0000313" key="1">
    <source>
        <dbReference type="EMBL" id="MBP2048441.1"/>
    </source>
</evidence>
<evidence type="ECO:0000313" key="2">
    <source>
        <dbReference type="Proteomes" id="UP001519309"/>
    </source>
</evidence>
<name>A0ABS4LM15_9ACTN</name>
<dbReference type="EMBL" id="JAGGLP010000002">
    <property type="protein sequence ID" value="MBP2048441.1"/>
    <property type="molecule type" value="Genomic_DNA"/>
</dbReference>
<gene>
    <name evidence="1" type="ORF">J2Z21_001365</name>
</gene>
<dbReference type="RefSeq" id="WP_159399887.1">
    <property type="nucleotide sequence ID" value="NZ_CP016279.1"/>
</dbReference>
<sequence length="55" mass="5846">MTDLRINPRETSTMDVCSVTLLQSAGISDGGPESMDIFWTADDAGSVRNDESPGV</sequence>
<organism evidence="1 2">
    <name type="scientific">Streptomyces griseochromogenes</name>
    <dbReference type="NCBI Taxonomy" id="68214"/>
    <lineage>
        <taxon>Bacteria</taxon>
        <taxon>Bacillati</taxon>
        <taxon>Actinomycetota</taxon>
        <taxon>Actinomycetes</taxon>
        <taxon>Kitasatosporales</taxon>
        <taxon>Streptomycetaceae</taxon>
        <taxon>Streptomyces</taxon>
    </lineage>
</organism>
<reference evidence="1 2" key="1">
    <citation type="submission" date="2021-03" db="EMBL/GenBank/DDBJ databases">
        <title>Genomic Encyclopedia of Type Strains, Phase IV (KMG-IV): sequencing the most valuable type-strain genomes for metagenomic binning, comparative biology and taxonomic classification.</title>
        <authorList>
            <person name="Goeker M."/>
        </authorList>
    </citation>
    <scope>NUCLEOTIDE SEQUENCE [LARGE SCALE GENOMIC DNA]</scope>
    <source>
        <strain evidence="1 2">DSM 40499</strain>
    </source>
</reference>
<accession>A0ABS4LM15</accession>
<proteinExistence type="predicted"/>
<dbReference type="Proteomes" id="UP001519309">
    <property type="component" value="Unassembled WGS sequence"/>
</dbReference>
<protein>
    <submittedName>
        <fullName evidence="1">Uncharacterized protein</fullName>
    </submittedName>
</protein>
<keyword evidence="2" id="KW-1185">Reference proteome</keyword>
<comment type="caution">
    <text evidence="1">The sequence shown here is derived from an EMBL/GenBank/DDBJ whole genome shotgun (WGS) entry which is preliminary data.</text>
</comment>